<keyword evidence="5" id="KW-0805">Transcription regulation</keyword>
<proteinExistence type="predicted"/>
<dbReference type="SMART" id="SM00448">
    <property type="entry name" value="REC"/>
    <property type="match status" value="1"/>
</dbReference>
<evidence type="ECO:0000256" key="12">
    <source>
        <dbReference type="SAM" id="MobiDB-lite"/>
    </source>
</evidence>
<dbReference type="AlphaFoldDB" id="A0A2T2YZS4"/>
<evidence type="ECO:0000256" key="3">
    <source>
        <dbReference type="ARBA" id="ARBA00022553"/>
    </source>
</evidence>
<feature type="domain" description="Response regulatory" evidence="13">
    <location>
        <begin position="56"/>
        <end position="169"/>
    </location>
</feature>
<dbReference type="InterPro" id="IPR011006">
    <property type="entry name" value="CheY-like_superfamily"/>
</dbReference>
<dbReference type="Pfam" id="PF00486">
    <property type="entry name" value="Trans_reg_C"/>
    <property type="match status" value="1"/>
</dbReference>
<gene>
    <name evidence="15" type="ORF">C8259_20815</name>
</gene>
<keyword evidence="2" id="KW-0963">Cytoplasm</keyword>
<comment type="subcellular location">
    <subcellularLocation>
        <location evidence="1">Cytoplasm</location>
    </subcellularLocation>
</comment>
<dbReference type="GO" id="GO:0032993">
    <property type="term" value="C:protein-DNA complex"/>
    <property type="evidence" value="ECO:0007669"/>
    <property type="project" value="TreeGrafter"/>
</dbReference>
<dbReference type="SMART" id="SM00862">
    <property type="entry name" value="Trans_reg_C"/>
    <property type="match status" value="1"/>
</dbReference>
<dbReference type="PROSITE" id="PS51755">
    <property type="entry name" value="OMPR_PHOB"/>
    <property type="match status" value="1"/>
</dbReference>
<evidence type="ECO:0000256" key="11">
    <source>
        <dbReference type="PROSITE-ProRule" id="PRU01091"/>
    </source>
</evidence>
<keyword evidence="3 10" id="KW-0597">Phosphoprotein</keyword>
<keyword evidence="4" id="KW-0902">Two-component regulatory system</keyword>
<keyword evidence="7" id="KW-0804">Transcription</keyword>
<evidence type="ECO:0000256" key="9">
    <source>
        <dbReference type="ARBA" id="ARBA00074083"/>
    </source>
</evidence>
<dbReference type="InterPro" id="IPR001867">
    <property type="entry name" value="OmpR/PhoB-type_DNA-bd"/>
</dbReference>
<sequence length="279" mass="30470">MRNPLATPTGCGCPARHRRRREQHCAARSRRRPGAGVPQDTGGVVTSAERPPAATRVLVVDDEPQILRALRINLSVRGYEVITAATGAAALRAAAEKHPDVVVLDLGLPDIDGVEVLAGIRGWSSMPVIVLSARTDSSDKVQALDTGADDYVTKPFGMDELLARLRAAVRRSASTAEESAPIVETSSFTVDLAAKKVIRGGRDVHLTPTEWGVLEMLVRNQGKLVGRRELLREVWGPTYATETHYLRVYLAQLRRKLEDDPSQPKHLLTEAGMGYRFQA</sequence>
<evidence type="ECO:0000313" key="15">
    <source>
        <dbReference type="EMBL" id="PSR61003.1"/>
    </source>
</evidence>
<feature type="compositionally biased region" description="Basic residues" evidence="12">
    <location>
        <begin position="15"/>
        <end position="33"/>
    </location>
</feature>
<dbReference type="Proteomes" id="UP000241647">
    <property type="component" value="Unassembled WGS sequence"/>
</dbReference>
<feature type="modified residue" description="4-aspartylphosphate" evidence="10">
    <location>
        <position position="105"/>
    </location>
</feature>
<evidence type="ECO:0000256" key="5">
    <source>
        <dbReference type="ARBA" id="ARBA00023015"/>
    </source>
</evidence>
<dbReference type="PANTHER" id="PTHR48111">
    <property type="entry name" value="REGULATOR OF RPOS"/>
    <property type="match status" value="1"/>
</dbReference>
<name>A0A2T2YZS4_9NOCA</name>
<comment type="function">
    <text evidence="8">Member of the two-component regulatory system KdpD/KdpE involved in the regulation of the kdp operon. Upon phosphorylation by KdpD, functions as a transcription regulator by direct binding to promoter regions of target genes to positively regulate their expression.</text>
</comment>
<dbReference type="FunFam" id="1.10.10.10:FF:000210">
    <property type="entry name" value="Winged-helix transcriptional response regulator KdpE"/>
    <property type="match status" value="1"/>
</dbReference>
<dbReference type="CDD" id="cd00383">
    <property type="entry name" value="trans_reg_C"/>
    <property type="match status" value="1"/>
</dbReference>
<dbReference type="GO" id="GO:0005829">
    <property type="term" value="C:cytosol"/>
    <property type="evidence" value="ECO:0007669"/>
    <property type="project" value="TreeGrafter"/>
</dbReference>
<dbReference type="InterPro" id="IPR036388">
    <property type="entry name" value="WH-like_DNA-bd_sf"/>
</dbReference>
<dbReference type="SUPFAM" id="SSF52172">
    <property type="entry name" value="CheY-like"/>
    <property type="match status" value="1"/>
</dbReference>
<dbReference type="GO" id="GO:0045893">
    <property type="term" value="P:positive regulation of DNA-templated transcription"/>
    <property type="evidence" value="ECO:0007669"/>
    <property type="project" value="UniProtKB-ARBA"/>
</dbReference>
<evidence type="ECO:0000256" key="7">
    <source>
        <dbReference type="ARBA" id="ARBA00023163"/>
    </source>
</evidence>
<evidence type="ECO:0000256" key="6">
    <source>
        <dbReference type="ARBA" id="ARBA00023125"/>
    </source>
</evidence>
<dbReference type="FunFam" id="3.40.50.2300:FF:000021">
    <property type="entry name" value="Two-component system response regulator KdpE"/>
    <property type="match status" value="1"/>
</dbReference>
<reference evidence="15 16" key="1">
    <citation type="submission" date="2018-02" db="EMBL/GenBank/DDBJ databases">
        <title>8 Nocardia nova and 1 Nocardia cyriacigeorgica strain used for evolution to TMP-SMX.</title>
        <authorList>
            <person name="Mehta H."/>
            <person name="Weng J."/>
            <person name="Shamoo Y."/>
        </authorList>
    </citation>
    <scope>NUCLEOTIDE SEQUENCE [LARGE SCALE GENOMIC DNA]</scope>
    <source>
        <strain evidence="15 16">ATCC 33727</strain>
    </source>
</reference>
<dbReference type="CDD" id="cd17620">
    <property type="entry name" value="REC_OmpR_KdpE-like"/>
    <property type="match status" value="1"/>
</dbReference>
<comment type="caution">
    <text evidence="15">The sequence shown here is derived from an EMBL/GenBank/DDBJ whole genome shotgun (WGS) entry which is preliminary data.</text>
</comment>
<dbReference type="GO" id="GO:0000156">
    <property type="term" value="F:phosphorelay response regulator activity"/>
    <property type="evidence" value="ECO:0007669"/>
    <property type="project" value="TreeGrafter"/>
</dbReference>
<feature type="domain" description="OmpR/PhoB-type" evidence="14">
    <location>
        <begin position="180"/>
        <end position="279"/>
    </location>
</feature>
<evidence type="ECO:0000256" key="1">
    <source>
        <dbReference type="ARBA" id="ARBA00004496"/>
    </source>
</evidence>
<dbReference type="Gene3D" id="1.10.10.10">
    <property type="entry name" value="Winged helix-like DNA-binding domain superfamily/Winged helix DNA-binding domain"/>
    <property type="match status" value="1"/>
</dbReference>
<evidence type="ECO:0000256" key="10">
    <source>
        <dbReference type="PROSITE-ProRule" id="PRU00169"/>
    </source>
</evidence>
<protein>
    <recommendedName>
        <fullName evidence="9">Transcriptional regulatory protein KdpE</fullName>
    </recommendedName>
</protein>
<dbReference type="GO" id="GO:0042802">
    <property type="term" value="F:identical protein binding"/>
    <property type="evidence" value="ECO:0007669"/>
    <property type="project" value="UniProtKB-ARBA"/>
</dbReference>
<dbReference type="PANTHER" id="PTHR48111:SF50">
    <property type="entry name" value="KDP OPERON TRANSCRIPTIONAL REGULATORY PROTEIN KDPE"/>
    <property type="match status" value="1"/>
</dbReference>
<evidence type="ECO:0000256" key="8">
    <source>
        <dbReference type="ARBA" id="ARBA00057085"/>
    </source>
</evidence>
<dbReference type="InterPro" id="IPR039420">
    <property type="entry name" value="WalR-like"/>
</dbReference>
<dbReference type="EMBL" id="PYHS01000011">
    <property type="protein sequence ID" value="PSR61003.1"/>
    <property type="molecule type" value="Genomic_DNA"/>
</dbReference>
<evidence type="ECO:0000256" key="4">
    <source>
        <dbReference type="ARBA" id="ARBA00023012"/>
    </source>
</evidence>
<dbReference type="GO" id="GO:0000987">
    <property type="term" value="F:cis-regulatory region sequence-specific DNA binding"/>
    <property type="evidence" value="ECO:0007669"/>
    <property type="project" value="UniProtKB-ARBA"/>
</dbReference>
<evidence type="ECO:0000259" key="14">
    <source>
        <dbReference type="PROSITE" id="PS51755"/>
    </source>
</evidence>
<organism evidence="15 16">
    <name type="scientific">Nocardia nova</name>
    <dbReference type="NCBI Taxonomy" id="37330"/>
    <lineage>
        <taxon>Bacteria</taxon>
        <taxon>Bacillati</taxon>
        <taxon>Actinomycetota</taxon>
        <taxon>Actinomycetes</taxon>
        <taxon>Mycobacteriales</taxon>
        <taxon>Nocardiaceae</taxon>
        <taxon>Nocardia</taxon>
    </lineage>
</organism>
<dbReference type="PROSITE" id="PS50110">
    <property type="entry name" value="RESPONSE_REGULATORY"/>
    <property type="match status" value="1"/>
</dbReference>
<dbReference type="Gene3D" id="6.10.250.690">
    <property type="match status" value="1"/>
</dbReference>
<accession>A0A2T2YZS4</accession>
<evidence type="ECO:0000313" key="16">
    <source>
        <dbReference type="Proteomes" id="UP000241647"/>
    </source>
</evidence>
<keyword evidence="6 11" id="KW-0238">DNA-binding</keyword>
<feature type="region of interest" description="Disordered" evidence="12">
    <location>
        <begin position="1"/>
        <end position="51"/>
    </location>
</feature>
<feature type="DNA-binding region" description="OmpR/PhoB-type" evidence="11">
    <location>
        <begin position="180"/>
        <end position="279"/>
    </location>
</feature>
<evidence type="ECO:0000256" key="2">
    <source>
        <dbReference type="ARBA" id="ARBA00022490"/>
    </source>
</evidence>
<dbReference type="InterPro" id="IPR001789">
    <property type="entry name" value="Sig_transdc_resp-reg_receiver"/>
</dbReference>
<evidence type="ECO:0000259" key="13">
    <source>
        <dbReference type="PROSITE" id="PS50110"/>
    </source>
</evidence>
<dbReference type="Gene3D" id="3.40.50.2300">
    <property type="match status" value="1"/>
</dbReference>
<dbReference type="Pfam" id="PF00072">
    <property type="entry name" value="Response_reg"/>
    <property type="match status" value="1"/>
</dbReference>